<reference evidence="2 3" key="1">
    <citation type="journal article" date="2016" name="Genome Biol. Evol.">
        <title>Gene Family Evolution Reflects Adaptation to Soil Environmental Stressors in the Genome of the Collembolan Orchesella cincta.</title>
        <authorList>
            <person name="Faddeeva-Vakhrusheva A."/>
            <person name="Derks M.F."/>
            <person name="Anvar S.Y."/>
            <person name="Agamennone V."/>
            <person name="Suring W."/>
            <person name="Smit S."/>
            <person name="van Straalen N.M."/>
            <person name="Roelofs D."/>
        </authorList>
    </citation>
    <scope>NUCLEOTIDE SEQUENCE [LARGE SCALE GENOMIC DNA]</scope>
    <source>
        <tissue evidence="2">Mixed pool</tissue>
    </source>
</reference>
<dbReference type="EMBL" id="LJIJ01002684">
    <property type="protein sequence ID" value="ODM89385.1"/>
    <property type="molecule type" value="Genomic_DNA"/>
</dbReference>
<proteinExistence type="predicted"/>
<sequence length="69" mass="7593">MNLSSVIGVFQLLTAFVGVPLHLYYIYNFSWWGDIGFPAFVLAILVGAVLVFGFSLIGNLFFTSEDGVK</sequence>
<keyword evidence="1" id="KW-0812">Transmembrane</keyword>
<feature type="transmembrane region" description="Helical" evidence="1">
    <location>
        <begin position="39"/>
        <end position="62"/>
    </location>
</feature>
<dbReference type="AlphaFoldDB" id="A0A1D2M8T7"/>
<gene>
    <name evidence="2" type="ORF">Ocin01_17297</name>
</gene>
<comment type="caution">
    <text evidence="2">The sequence shown here is derived from an EMBL/GenBank/DDBJ whole genome shotgun (WGS) entry which is preliminary data.</text>
</comment>
<accession>A0A1D2M8T7</accession>
<protein>
    <submittedName>
        <fullName evidence="2">Uncharacterized protein</fullName>
    </submittedName>
</protein>
<keyword evidence="3" id="KW-1185">Reference proteome</keyword>
<name>A0A1D2M8T7_ORCCI</name>
<keyword evidence="1" id="KW-0472">Membrane</keyword>
<evidence type="ECO:0000313" key="3">
    <source>
        <dbReference type="Proteomes" id="UP000094527"/>
    </source>
</evidence>
<dbReference type="Proteomes" id="UP000094527">
    <property type="component" value="Unassembled WGS sequence"/>
</dbReference>
<keyword evidence="1" id="KW-1133">Transmembrane helix</keyword>
<evidence type="ECO:0000313" key="2">
    <source>
        <dbReference type="EMBL" id="ODM89385.1"/>
    </source>
</evidence>
<feature type="transmembrane region" description="Helical" evidence="1">
    <location>
        <begin position="6"/>
        <end position="27"/>
    </location>
</feature>
<organism evidence="2 3">
    <name type="scientific">Orchesella cincta</name>
    <name type="common">Springtail</name>
    <name type="synonym">Podura cincta</name>
    <dbReference type="NCBI Taxonomy" id="48709"/>
    <lineage>
        <taxon>Eukaryota</taxon>
        <taxon>Metazoa</taxon>
        <taxon>Ecdysozoa</taxon>
        <taxon>Arthropoda</taxon>
        <taxon>Hexapoda</taxon>
        <taxon>Collembola</taxon>
        <taxon>Entomobryomorpha</taxon>
        <taxon>Entomobryoidea</taxon>
        <taxon>Orchesellidae</taxon>
        <taxon>Orchesellinae</taxon>
        <taxon>Orchesella</taxon>
    </lineage>
</organism>
<evidence type="ECO:0000256" key="1">
    <source>
        <dbReference type="SAM" id="Phobius"/>
    </source>
</evidence>